<keyword evidence="2" id="KW-1133">Transmembrane helix</keyword>
<keyword evidence="2" id="KW-0812">Transmembrane</keyword>
<evidence type="ECO:0000256" key="1">
    <source>
        <dbReference type="SAM" id="MobiDB-lite"/>
    </source>
</evidence>
<dbReference type="EMBL" id="GGEC01004252">
    <property type="protein sequence ID" value="MBW84735.1"/>
    <property type="molecule type" value="Transcribed_RNA"/>
</dbReference>
<proteinExistence type="predicted"/>
<accession>A0A2P2IU27</accession>
<keyword evidence="2" id="KW-0472">Membrane</keyword>
<dbReference type="AlphaFoldDB" id="A0A2P2IU27"/>
<feature type="region of interest" description="Disordered" evidence="1">
    <location>
        <begin position="36"/>
        <end position="62"/>
    </location>
</feature>
<protein>
    <submittedName>
        <fullName evidence="3">Uncharacterized protein LOC103956746</fullName>
    </submittedName>
</protein>
<organism evidence="3">
    <name type="scientific">Rhizophora mucronata</name>
    <name type="common">Asiatic mangrove</name>
    <dbReference type="NCBI Taxonomy" id="61149"/>
    <lineage>
        <taxon>Eukaryota</taxon>
        <taxon>Viridiplantae</taxon>
        <taxon>Streptophyta</taxon>
        <taxon>Embryophyta</taxon>
        <taxon>Tracheophyta</taxon>
        <taxon>Spermatophyta</taxon>
        <taxon>Magnoliopsida</taxon>
        <taxon>eudicotyledons</taxon>
        <taxon>Gunneridae</taxon>
        <taxon>Pentapetalae</taxon>
        <taxon>rosids</taxon>
        <taxon>fabids</taxon>
        <taxon>Malpighiales</taxon>
        <taxon>Rhizophoraceae</taxon>
        <taxon>Rhizophora</taxon>
    </lineage>
</organism>
<name>A0A2P2IU27_RHIMU</name>
<feature type="transmembrane region" description="Helical" evidence="2">
    <location>
        <begin position="76"/>
        <end position="101"/>
    </location>
</feature>
<feature type="compositionally biased region" description="Low complexity" evidence="1">
    <location>
        <begin position="42"/>
        <end position="61"/>
    </location>
</feature>
<evidence type="ECO:0000256" key="2">
    <source>
        <dbReference type="SAM" id="Phobius"/>
    </source>
</evidence>
<reference evidence="3" key="1">
    <citation type="submission" date="2018-02" db="EMBL/GenBank/DDBJ databases">
        <title>Rhizophora mucronata_Transcriptome.</title>
        <authorList>
            <person name="Meera S.P."/>
            <person name="Sreeshan A."/>
            <person name="Augustine A."/>
        </authorList>
    </citation>
    <scope>NUCLEOTIDE SEQUENCE</scope>
    <source>
        <tissue evidence="3">Leaf</tissue>
    </source>
</reference>
<evidence type="ECO:0000313" key="3">
    <source>
        <dbReference type="EMBL" id="MBW84735.1"/>
    </source>
</evidence>
<sequence>MGSKWRKAKLMLGLNTCLYAPPALDEDESSSHSVARFSESVSLSPRGPSTPTPSSSGLRLSKSGHKSYSKVVSFPLYGFFIFLFFMPVRIDVYVLVMLFLIV</sequence>